<keyword evidence="3" id="KW-1185">Reference proteome</keyword>
<reference evidence="2" key="3">
    <citation type="submission" date="2018-08" db="UniProtKB">
        <authorList>
            <consortium name="EnsemblPlants"/>
        </authorList>
    </citation>
    <scope>IDENTIFICATION</scope>
    <source>
        <strain evidence="2">cv. Bd21</strain>
    </source>
</reference>
<dbReference type="Proteomes" id="UP000008810">
    <property type="component" value="Chromosome 5"/>
</dbReference>
<accession>A0A2K2CI83</accession>
<dbReference type="EMBL" id="CM000884">
    <property type="protein sequence ID" value="PNT61730.1"/>
    <property type="molecule type" value="Genomic_DNA"/>
</dbReference>
<dbReference type="AlphaFoldDB" id="A0A2K2CI83"/>
<gene>
    <name evidence="1" type="ORF">BRADI_5g19781v3</name>
</gene>
<protein>
    <submittedName>
        <fullName evidence="1 2">Uncharacterized protein</fullName>
    </submittedName>
</protein>
<dbReference type="InParanoid" id="A0A2K2CI83"/>
<proteinExistence type="predicted"/>
<organism evidence="1">
    <name type="scientific">Brachypodium distachyon</name>
    <name type="common">Purple false brome</name>
    <name type="synonym">Trachynia distachya</name>
    <dbReference type="NCBI Taxonomy" id="15368"/>
    <lineage>
        <taxon>Eukaryota</taxon>
        <taxon>Viridiplantae</taxon>
        <taxon>Streptophyta</taxon>
        <taxon>Embryophyta</taxon>
        <taxon>Tracheophyta</taxon>
        <taxon>Spermatophyta</taxon>
        <taxon>Magnoliopsida</taxon>
        <taxon>Liliopsida</taxon>
        <taxon>Poales</taxon>
        <taxon>Poaceae</taxon>
        <taxon>BOP clade</taxon>
        <taxon>Pooideae</taxon>
        <taxon>Stipodae</taxon>
        <taxon>Brachypodieae</taxon>
        <taxon>Brachypodium</taxon>
    </lineage>
</organism>
<reference evidence="1 2" key="1">
    <citation type="journal article" date="2010" name="Nature">
        <title>Genome sequencing and analysis of the model grass Brachypodium distachyon.</title>
        <authorList>
            <consortium name="International Brachypodium Initiative"/>
        </authorList>
    </citation>
    <scope>NUCLEOTIDE SEQUENCE [LARGE SCALE GENOMIC DNA]</scope>
    <source>
        <strain evidence="1 2">Bd21</strain>
    </source>
</reference>
<name>A0A2K2CI83_BRADI</name>
<reference evidence="1" key="2">
    <citation type="submission" date="2017-06" db="EMBL/GenBank/DDBJ databases">
        <title>WGS assembly of Brachypodium distachyon.</title>
        <authorList>
            <consortium name="The International Brachypodium Initiative"/>
            <person name="Lucas S."/>
            <person name="Harmon-Smith M."/>
            <person name="Lail K."/>
            <person name="Tice H."/>
            <person name="Grimwood J."/>
            <person name="Bruce D."/>
            <person name="Barry K."/>
            <person name="Shu S."/>
            <person name="Lindquist E."/>
            <person name="Wang M."/>
            <person name="Pitluck S."/>
            <person name="Vogel J.P."/>
            <person name="Garvin D.F."/>
            <person name="Mockler T.C."/>
            <person name="Schmutz J."/>
            <person name="Rokhsar D."/>
            <person name="Bevan M.W."/>
        </authorList>
    </citation>
    <scope>NUCLEOTIDE SEQUENCE</scope>
    <source>
        <strain evidence="1">Bd21</strain>
    </source>
</reference>
<evidence type="ECO:0000313" key="1">
    <source>
        <dbReference type="EMBL" id="PNT61730.1"/>
    </source>
</evidence>
<evidence type="ECO:0000313" key="2">
    <source>
        <dbReference type="EnsemblPlants" id="PNT61730"/>
    </source>
</evidence>
<dbReference type="EnsemblPlants" id="PNT61730">
    <property type="protein sequence ID" value="PNT61730"/>
    <property type="gene ID" value="BRADI_5g19781v3"/>
</dbReference>
<dbReference type="Gramene" id="PNT61730">
    <property type="protein sequence ID" value="PNT61730"/>
    <property type="gene ID" value="BRADI_5g19781v3"/>
</dbReference>
<evidence type="ECO:0000313" key="3">
    <source>
        <dbReference type="Proteomes" id="UP000008810"/>
    </source>
</evidence>
<sequence>MNSPGKPSEELNYWCRRNLSSVSAKQIPLIEAPPSPFMLISLTIIQWSCLTVVKSMASRHGKSHHWMFLDNFLYHLVEKRETAIEMSKLRLVNLDIDCVTKLDHHLFIYVYYQGKQEESVISVSISLISHWFCTLPTTSTQSQAEYYCSSQ</sequence>